<reference evidence="1" key="1">
    <citation type="submission" date="2012-04" db="EMBL/GenBank/DDBJ databases">
        <title>The Genome Sequence of Loa loa.</title>
        <authorList>
            <consortium name="The Broad Institute Genome Sequencing Platform"/>
            <consortium name="Broad Institute Genome Sequencing Center for Infectious Disease"/>
            <person name="Nutman T.B."/>
            <person name="Fink D.L."/>
            <person name="Russ C."/>
            <person name="Young S."/>
            <person name="Zeng Q."/>
            <person name="Gargeya S."/>
            <person name="Alvarado L."/>
            <person name="Berlin A."/>
            <person name="Chapman S.B."/>
            <person name="Chen Z."/>
            <person name="Freedman E."/>
            <person name="Gellesch M."/>
            <person name="Goldberg J."/>
            <person name="Griggs A."/>
            <person name="Gujja S."/>
            <person name="Heilman E.R."/>
            <person name="Heiman D."/>
            <person name="Howarth C."/>
            <person name="Mehta T."/>
            <person name="Neiman D."/>
            <person name="Pearson M."/>
            <person name="Roberts A."/>
            <person name="Saif S."/>
            <person name="Shea T."/>
            <person name="Shenoy N."/>
            <person name="Sisk P."/>
            <person name="Stolte C."/>
            <person name="Sykes S."/>
            <person name="White J."/>
            <person name="Yandava C."/>
            <person name="Haas B."/>
            <person name="Henn M.R."/>
            <person name="Nusbaum C."/>
            <person name="Birren B."/>
        </authorList>
    </citation>
    <scope>NUCLEOTIDE SEQUENCE [LARGE SCALE GENOMIC DNA]</scope>
</reference>
<dbReference type="FunCoup" id="A0A1I7VF58">
    <property type="interactions" value="131"/>
</dbReference>
<proteinExistence type="predicted"/>
<dbReference type="InterPro" id="IPR036866">
    <property type="entry name" value="RibonucZ/Hydroxyglut_hydro"/>
</dbReference>
<dbReference type="PANTHER" id="PTHR23240">
    <property type="entry name" value="DNA CROSS-LINK REPAIR PROTEIN PSO2/SNM1-RELATED"/>
    <property type="match status" value="1"/>
</dbReference>
<evidence type="ECO:0000313" key="2">
    <source>
        <dbReference type="WBParaSite" id="EN70_1884"/>
    </source>
</evidence>
<dbReference type="GO" id="GO:0000723">
    <property type="term" value="P:telomere maintenance"/>
    <property type="evidence" value="ECO:0007669"/>
    <property type="project" value="TreeGrafter"/>
</dbReference>
<gene>
    <name evidence="2" type="primary">LOAG_09723</name>
</gene>
<dbReference type="GO" id="GO:0035312">
    <property type="term" value="F:5'-3' DNA exonuclease activity"/>
    <property type="evidence" value="ECO:0007669"/>
    <property type="project" value="TreeGrafter"/>
</dbReference>
<organism evidence="1 2">
    <name type="scientific">Loa loa</name>
    <name type="common">Eye worm</name>
    <name type="synonym">Filaria loa</name>
    <dbReference type="NCBI Taxonomy" id="7209"/>
    <lineage>
        <taxon>Eukaryota</taxon>
        <taxon>Metazoa</taxon>
        <taxon>Ecdysozoa</taxon>
        <taxon>Nematoda</taxon>
        <taxon>Chromadorea</taxon>
        <taxon>Rhabditida</taxon>
        <taxon>Spirurina</taxon>
        <taxon>Spiruromorpha</taxon>
        <taxon>Filarioidea</taxon>
        <taxon>Onchocercidae</taxon>
        <taxon>Loa</taxon>
    </lineage>
</organism>
<name>A0A1I7VF58_LOALO</name>
<dbReference type="WBParaSite" id="EN70_1884">
    <property type="protein sequence ID" value="EN70_1884"/>
    <property type="gene ID" value="EN70_1884"/>
</dbReference>
<dbReference type="eggNOG" id="KOG1361">
    <property type="taxonomic scope" value="Eukaryota"/>
</dbReference>
<dbReference type="OrthoDB" id="262529at2759"/>
<dbReference type="SUPFAM" id="SSF56281">
    <property type="entry name" value="Metallo-hydrolase/oxidoreductase"/>
    <property type="match status" value="1"/>
</dbReference>
<dbReference type="InParanoid" id="A0A1I7VF58"/>
<dbReference type="PANTHER" id="PTHR23240:SF26">
    <property type="entry name" value="5' EXONUCLEASE APOLLO"/>
    <property type="match status" value="1"/>
</dbReference>
<dbReference type="STRING" id="7209.A0A1I7VF58"/>
<dbReference type="GO" id="GO:0006303">
    <property type="term" value="P:double-strand break repair via nonhomologous end joining"/>
    <property type="evidence" value="ECO:0007669"/>
    <property type="project" value="TreeGrafter"/>
</dbReference>
<dbReference type="AlphaFoldDB" id="A0A1I7VF58"/>
<keyword evidence="1" id="KW-1185">Reference proteome</keyword>
<dbReference type="Gene3D" id="3.60.15.10">
    <property type="entry name" value="Ribonuclease Z/Hydroxyacylglutathione hydrolase-like"/>
    <property type="match status" value="1"/>
</dbReference>
<dbReference type="Gene3D" id="3.40.50.12650">
    <property type="match status" value="1"/>
</dbReference>
<dbReference type="GO" id="GO:0036297">
    <property type="term" value="P:interstrand cross-link repair"/>
    <property type="evidence" value="ECO:0007669"/>
    <property type="project" value="TreeGrafter"/>
</dbReference>
<evidence type="ECO:0000313" key="1">
    <source>
        <dbReference type="Proteomes" id="UP000095285"/>
    </source>
</evidence>
<reference evidence="2" key="2">
    <citation type="submission" date="2016-11" db="UniProtKB">
        <authorList>
            <consortium name="WormBaseParasite"/>
        </authorList>
    </citation>
    <scope>IDENTIFICATION</scope>
</reference>
<dbReference type="GO" id="GO:0003684">
    <property type="term" value="F:damaged DNA binding"/>
    <property type="evidence" value="ECO:0007669"/>
    <property type="project" value="TreeGrafter"/>
</dbReference>
<sequence length="647" mass="74910">MILPTKQAGLVIDNFIAIDLFGTNPDVKYCFLSGANPYHCHKLTSKWQNNGIYCSPITAKLLSVISSRRKRYRILNKWIRPLDLNVWHKMNGFRVMLIDANHAPGSVMLIIEGEHRTTLGRILYTGFFRADTRFYQNVIALSALQEKKFDVICIDSNYVDFTREEYPNRRSSAKEAANLLRILKYNGVDNVAIPVPIIGCESFLVNISRELKCKIWLHPERFEIAQILGIDDYFSETKGDTYIWTCSQIESREVLSTTDSHIIRISMAPYVMPNISLNGEREHVIQYSDHCSSGELRSFLSLLTFSRITAISNNSSLLVEDKLQNLSFSETETVYYCKEEHDNLDELLVDSFRHSWGVGLAFDYVFRKFYDQLSTVENLTSDENVGEMLSEASCADNFISEQHLEMNISSVDLPVDISDTWDSNLKTYSCRKLFTNFVSDVLHGNNESDTDRREDRLDEMAIFNMEYARDDAQKMEYSSQSTYDTKLVIGIIEKQYDVSVILDYLASTFYTNYTDNDSTEDTEFLSYMGISEFFNDFNNLFEEYRESNIGAMSVGIMNQSYHVEENICYDPSNAPTLPNVVHELLDWNPILELQQVLSCTELTNFEKDIFEMKEIIPRRSHPRCFFVVYCSNWLQRWSMIGYILPKF</sequence>
<dbReference type="Proteomes" id="UP000095285">
    <property type="component" value="Unassembled WGS sequence"/>
</dbReference>
<accession>A0A1I7VF58</accession>
<protein>
    <submittedName>
        <fullName evidence="2">DNA repair metallo-beta-lactamase domain-containing protein</fullName>
    </submittedName>
</protein>